<dbReference type="CDD" id="cd00377">
    <property type="entry name" value="ICL_PEPM"/>
    <property type="match status" value="1"/>
</dbReference>
<dbReference type="GO" id="GO:0046872">
    <property type="term" value="F:metal ion binding"/>
    <property type="evidence" value="ECO:0007669"/>
    <property type="project" value="UniProtKB-KW"/>
</dbReference>
<dbReference type="Pfam" id="PF00463">
    <property type="entry name" value="ICL"/>
    <property type="match status" value="1"/>
</dbReference>
<keyword evidence="2 3" id="KW-0456">Lyase</keyword>
<dbReference type="PANTHER" id="PTHR21631:SF13">
    <property type="entry name" value="MITOCHONDRIAL 2-METHYLISOCITRATE LYASE ICL2"/>
    <property type="match status" value="1"/>
</dbReference>
<evidence type="ECO:0000313" key="7">
    <source>
        <dbReference type="EMBL" id="EGO31085.1"/>
    </source>
</evidence>
<evidence type="ECO:0000256" key="6">
    <source>
        <dbReference type="PIRSR" id="PIRSR001362-3"/>
    </source>
</evidence>
<dbReference type="HOGENOM" id="CLU_019214_2_2_1"/>
<dbReference type="InterPro" id="IPR040442">
    <property type="entry name" value="Pyrv_kinase-like_dom_sf"/>
</dbReference>
<feature type="binding site" evidence="5">
    <location>
        <position position="255"/>
    </location>
    <ligand>
        <name>substrate</name>
    </ligand>
</feature>
<sequence>MLSVPALPLQPPTPDEEAAQFSSRIDQVASFFASPRFASLKRSYSPAAIASKQGSLPVLPLPSNLLADKLFSLFSKASAEGKPVHTMGAIDPVQMTQMAKHQQVVYISGWAASSVLTTGNNEVGPDLGDYPYTTVPNQVHRIFRAQQLHDKKHYDERMSATPDERSKMQFIDYLRPIIADADTGHGGNSAVMKLVKLFAESGASAIHLEDQLHGGKKCGHLAGKVLVPPSTHVSRLLASRFQLDLLLSSMLLIARTDAESARLLSSTVDVADHKYILGTTHSGKALAEVLEEAEARGASADEVGRLETEWVGQRELCTFDQAVERAIESSSLREKQSAYEQYLAASAGKSNNDAKDIAKDILGERVFWDWDLPRTREGYYHYTGGLEAAINRALIYAPYADLIWLETKTPDLEQARYFARKIREKYPGKWFVYNLSPSFNWSKQGFSDTDLKNFIWELGKEGFVLQLISLAGLHSNAAATAELAARYKEDGMLAYVELVQRKEKEIGCDVLTHQKWSGANYIDKILQTVSSGSSSTSAIGKDSTEHSF</sequence>
<keyword evidence="6" id="KW-0460">Magnesium</keyword>
<feature type="binding site" evidence="5">
    <location>
        <begin position="219"/>
        <end position="220"/>
    </location>
    <ligand>
        <name>substrate</name>
    </ligand>
</feature>
<protein>
    <recommendedName>
        <fullName evidence="3">Isocitrate lyase</fullName>
    </recommendedName>
</protein>
<reference evidence="7" key="1">
    <citation type="submission" date="2011-04" db="EMBL/GenBank/DDBJ databases">
        <title>Evolution of plant cell wall degrading machinery underlies the functional diversity of forest fungi.</title>
        <authorList>
            <consortium name="US DOE Joint Genome Institute (JGI-PGF)"/>
            <person name="Eastwood D.C."/>
            <person name="Floudas D."/>
            <person name="Binder M."/>
            <person name="Majcherczyk A."/>
            <person name="Schneider P."/>
            <person name="Aerts A."/>
            <person name="Asiegbu F.O."/>
            <person name="Baker S.E."/>
            <person name="Barry K."/>
            <person name="Bendiksby M."/>
            <person name="Blumentritt M."/>
            <person name="Coutinho P.M."/>
            <person name="Cullen D."/>
            <person name="Cullen D."/>
            <person name="Gathman A."/>
            <person name="Goodell B."/>
            <person name="Henrissat B."/>
            <person name="Ihrmark K."/>
            <person name="Kauserud H."/>
            <person name="Kohler A."/>
            <person name="LaButti K."/>
            <person name="Lapidus A."/>
            <person name="Lavin J.L."/>
            <person name="Lee Y.-H."/>
            <person name="Lindquist E."/>
            <person name="Lilly W."/>
            <person name="Lucas S."/>
            <person name="Morin E."/>
            <person name="Murat C."/>
            <person name="Oguiza J.A."/>
            <person name="Park J."/>
            <person name="Pisabarro A.G."/>
            <person name="Riley R."/>
            <person name="Rosling A."/>
            <person name="Salamov A."/>
            <person name="Schmidt O."/>
            <person name="Schmutz J."/>
            <person name="Skrede I."/>
            <person name="Stenlid J."/>
            <person name="Wiebenga A."/>
            <person name="Xie X."/>
            <person name="Kues U."/>
            <person name="Hibbett D.S."/>
            <person name="Hoffmeister D."/>
            <person name="Hogberg N."/>
            <person name="Martin F."/>
            <person name="Grigoriev I.V."/>
            <person name="Watkinson S.C."/>
        </authorList>
    </citation>
    <scope>NUCLEOTIDE SEQUENCE</scope>
    <source>
        <strain evidence="7">S7.9</strain>
    </source>
</reference>
<proteinExistence type="inferred from homology"/>
<dbReference type="Proteomes" id="UP000008064">
    <property type="component" value="Unassembled WGS sequence"/>
</dbReference>
<feature type="binding site" evidence="6">
    <location>
        <position position="180"/>
    </location>
    <ligand>
        <name>Mg(2+)</name>
        <dbReference type="ChEBI" id="CHEBI:18420"/>
    </ligand>
</feature>
<dbReference type="GeneID" id="18816121"/>
<comment type="cofactor">
    <cofactor evidence="6">
        <name>Mg(2+)</name>
        <dbReference type="ChEBI" id="CHEBI:18420"/>
    </cofactor>
    <text evidence="6">Can also use Mn(2+) ion.</text>
</comment>
<name>F8NET7_SERL9</name>
<accession>F8NET7</accession>
<dbReference type="Gene3D" id="1.10.10.850">
    <property type="match status" value="1"/>
</dbReference>
<dbReference type="KEGG" id="sla:SERLADRAFT_444661"/>
<dbReference type="GO" id="GO:0019629">
    <property type="term" value="P:propionate catabolic process, 2-methylcitrate cycle"/>
    <property type="evidence" value="ECO:0007669"/>
    <property type="project" value="TreeGrafter"/>
</dbReference>
<dbReference type="NCBIfam" id="TIGR01346">
    <property type="entry name" value="isocit_lyase"/>
    <property type="match status" value="1"/>
</dbReference>
<dbReference type="InterPro" id="IPR018523">
    <property type="entry name" value="Isocitrate_lyase_ph_CS"/>
</dbReference>
<keyword evidence="6" id="KW-0479">Metal-binding</keyword>
<dbReference type="PROSITE" id="PS00161">
    <property type="entry name" value="ISOCITRATE_LYASE"/>
    <property type="match status" value="1"/>
</dbReference>
<feature type="active site" description="Proton acceptor" evidence="4">
    <location>
        <position position="218"/>
    </location>
</feature>
<feature type="binding site" evidence="5">
    <location>
        <position position="469"/>
    </location>
    <ligand>
        <name>substrate</name>
    </ligand>
</feature>
<evidence type="ECO:0000256" key="5">
    <source>
        <dbReference type="PIRSR" id="PIRSR001362-2"/>
    </source>
</evidence>
<dbReference type="OrthoDB" id="4078635at2759"/>
<dbReference type="SUPFAM" id="SSF51621">
    <property type="entry name" value="Phosphoenolpyruvate/pyruvate domain"/>
    <property type="match status" value="1"/>
</dbReference>
<organism>
    <name type="scientific">Serpula lacrymans var. lacrymans (strain S7.9)</name>
    <name type="common">Dry rot fungus</name>
    <dbReference type="NCBI Taxonomy" id="578457"/>
    <lineage>
        <taxon>Eukaryota</taxon>
        <taxon>Fungi</taxon>
        <taxon>Dikarya</taxon>
        <taxon>Basidiomycota</taxon>
        <taxon>Agaricomycotina</taxon>
        <taxon>Agaricomycetes</taxon>
        <taxon>Agaricomycetidae</taxon>
        <taxon>Boletales</taxon>
        <taxon>Coniophorineae</taxon>
        <taxon>Serpulaceae</taxon>
        <taxon>Serpula</taxon>
    </lineage>
</organism>
<feature type="binding site" evidence="5">
    <location>
        <begin position="434"/>
        <end position="438"/>
    </location>
    <ligand>
        <name>substrate</name>
    </ligand>
</feature>
<dbReference type="GO" id="GO:0046421">
    <property type="term" value="F:methylisocitrate lyase activity"/>
    <property type="evidence" value="ECO:0007669"/>
    <property type="project" value="TreeGrafter"/>
</dbReference>
<dbReference type="RefSeq" id="XP_007312969.1">
    <property type="nucleotide sequence ID" value="XM_007312907.1"/>
</dbReference>
<evidence type="ECO:0000256" key="2">
    <source>
        <dbReference type="ARBA" id="ARBA00023239"/>
    </source>
</evidence>
<evidence type="ECO:0000256" key="4">
    <source>
        <dbReference type="PIRSR" id="PIRSR001362-1"/>
    </source>
</evidence>
<dbReference type="PIRSF" id="PIRSF001362">
    <property type="entry name" value="Isocit_lyase"/>
    <property type="match status" value="1"/>
</dbReference>
<dbReference type="EMBL" id="GL945428">
    <property type="protein sequence ID" value="EGO31085.1"/>
    <property type="molecule type" value="Genomic_DNA"/>
</dbReference>
<dbReference type="Gene3D" id="3.20.20.60">
    <property type="entry name" value="Phosphoenolpyruvate-binding domains"/>
    <property type="match status" value="1"/>
</dbReference>
<gene>
    <name evidence="7" type="ORF">SERLADRAFT_444661</name>
</gene>
<comment type="similarity">
    <text evidence="1 3">Belongs to the isocitrate lyase/PEP mutase superfamily. Isocitrate lyase family.</text>
</comment>
<dbReference type="PANTHER" id="PTHR21631">
    <property type="entry name" value="ISOCITRATE LYASE/MALATE SYNTHASE"/>
    <property type="match status" value="1"/>
</dbReference>
<dbReference type="InterPro" id="IPR006254">
    <property type="entry name" value="Isocitrate_lyase"/>
</dbReference>
<evidence type="ECO:0000256" key="1">
    <source>
        <dbReference type="ARBA" id="ARBA00005704"/>
    </source>
</evidence>
<dbReference type="InterPro" id="IPR015813">
    <property type="entry name" value="Pyrv/PenolPyrv_kinase-like_dom"/>
</dbReference>
<dbReference type="GO" id="GO:0004451">
    <property type="term" value="F:isocitrate lyase activity"/>
    <property type="evidence" value="ECO:0007669"/>
    <property type="project" value="InterPro"/>
</dbReference>
<dbReference type="AlphaFoldDB" id="F8NET7"/>
<dbReference type="FunFam" id="1.10.10.850:FF:000001">
    <property type="entry name" value="Isocitrate lyase"/>
    <property type="match status" value="1"/>
</dbReference>
<dbReference type="InterPro" id="IPR039556">
    <property type="entry name" value="ICL/PEPM"/>
</dbReference>
<feature type="binding site" evidence="5">
    <location>
        <begin position="108"/>
        <end position="110"/>
    </location>
    <ligand>
        <name>substrate</name>
    </ligand>
</feature>
<dbReference type="GO" id="GO:0005759">
    <property type="term" value="C:mitochondrial matrix"/>
    <property type="evidence" value="ECO:0007669"/>
    <property type="project" value="TreeGrafter"/>
</dbReference>
<evidence type="ECO:0000256" key="3">
    <source>
        <dbReference type="PIRNR" id="PIRNR001362"/>
    </source>
</evidence>